<dbReference type="PANTHER" id="PTHR42734:SF18">
    <property type="entry name" value="VITAMIN B12 IMPORT ATP-BINDING PROTEIN BTUD"/>
    <property type="match status" value="1"/>
</dbReference>
<organism evidence="10 11">
    <name type="scientific">Kosakonia cowanii JCM 10956 = DSM 18146</name>
    <dbReference type="NCBI Taxonomy" id="1300165"/>
    <lineage>
        <taxon>Bacteria</taxon>
        <taxon>Pseudomonadati</taxon>
        <taxon>Pseudomonadota</taxon>
        <taxon>Gammaproteobacteria</taxon>
        <taxon>Enterobacterales</taxon>
        <taxon>Enterobacteriaceae</taxon>
        <taxon>Kosakonia</taxon>
    </lineage>
</organism>
<evidence type="ECO:0000256" key="2">
    <source>
        <dbReference type="ARBA" id="ARBA00022475"/>
    </source>
</evidence>
<dbReference type="AlphaFoldDB" id="A0A807LJQ1"/>
<dbReference type="InterPro" id="IPR003593">
    <property type="entry name" value="AAA+_ATPase"/>
</dbReference>
<comment type="catalytic activity">
    <reaction evidence="8">
        <text>an R-cob(III)alamin(out) + ATP + H2O = an R-cob(III)alamin(in) + ADP + phosphate + H(+)</text>
        <dbReference type="Rhea" id="RHEA:17873"/>
        <dbReference type="ChEBI" id="CHEBI:15377"/>
        <dbReference type="ChEBI" id="CHEBI:15378"/>
        <dbReference type="ChEBI" id="CHEBI:30616"/>
        <dbReference type="ChEBI" id="CHEBI:43474"/>
        <dbReference type="ChEBI" id="CHEBI:140785"/>
        <dbReference type="ChEBI" id="CHEBI:456216"/>
        <dbReference type="EC" id="7.6.2.8"/>
    </reaction>
</comment>
<evidence type="ECO:0000256" key="6">
    <source>
        <dbReference type="ARBA" id="ARBA00022967"/>
    </source>
</evidence>
<keyword evidence="11" id="KW-1185">Reference proteome</keyword>
<dbReference type="InterPro" id="IPR003439">
    <property type="entry name" value="ABC_transporter-like_ATP-bd"/>
</dbReference>
<dbReference type="FunFam" id="3.40.50.300:FF:000462">
    <property type="entry name" value="Vitamin B12 import ATP-binding protein BtuD"/>
    <property type="match status" value="1"/>
</dbReference>
<dbReference type="EMBL" id="CP019445">
    <property type="protein sequence ID" value="APZ06298.1"/>
    <property type="molecule type" value="Genomic_DNA"/>
</dbReference>
<proteinExistence type="inferred from homology"/>
<dbReference type="InterPro" id="IPR050153">
    <property type="entry name" value="Metal_Ion_Import_ABC"/>
</dbReference>
<dbReference type="Proteomes" id="UP000187148">
    <property type="component" value="Chromosome"/>
</dbReference>
<protein>
    <recommendedName>
        <fullName evidence="8">Vitamin B12 import ATP-binding protein BtuD</fullName>
        <ecNumber evidence="8">7.6.2.8</ecNumber>
    </recommendedName>
    <alternativeName>
        <fullName evidence="8">Vitamin B12-transporting ATPase</fullName>
    </alternativeName>
</protein>
<keyword evidence="3" id="KW-0997">Cell inner membrane</keyword>
<keyword evidence="2 8" id="KW-1003">Cell membrane</keyword>
<sequence length="249" mass="26845">MPMLMQLQEVAEPGRLALVSVSLPPGQIVHLVGPNGAGKSTLLARIAGLSGGPGKITFGGQPLEQWSATRLARHRAYLAQQQSAPFAMPVWHYLSLHQPDNSQHVLLTHIAGQLGLQDKLARATNQLSGGEWQRVRLAAVILQIHPQGNDRGQLLLLDEPMNSLDVAQQAALDGVIGELVSAGITVVMSSHDLNHTLRQAHQVWLLREGELLVSGAKAEVMTPAHLADAYGMAFQQVEVEGHRMLIPTV</sequence>
<keyword evidence="5 8" id="KW-0067">ATP-binding</keyword>
<dbReference type="EC" id="7.6.2.8" evidence="8"/>
<evidence type="ECO:0000313" key="11">
    <source>
        <dbReference type="Proteomes" id="UP000187148"/>
    </source>
</evidence>
<evidence type="ECO:0000256" key="5">
    <source>
        <dbReference type="ARBA" id="ARBA00022840"/>
    </source>
</evidence>
<dbReference type="SUPFAM" id="SSF52540">
    <property type="entry name" value="P-loop containing nucleoside triphosphate hydrolases"/>
    <property type="match status" value="1"/>
</dbReference>
<comment type="subunit">
    <text evidence="8">The complex is composed of two ATP-binding proteins (BtuD), two transmembrane proteins (BtuC) and a solute-binding protein (BtuF).</text>
</comment>
<dbReference type="GO" id="GO:0005524">
    <property type="term" value="F:ATP binding"/>
    <property type="evidence" value="ECO:0007669"/>
    <property type="project" value="UniProtKB-KW"/>
</dbReference>
<comment type="subcellular location">
    <subcellularLocation>
        <location evidence="8">Cell membrane</location>
        <topology evidence="8">Peripheral membrane protein</topology>
    </subcellularLocation>
</comment>
<evidence type="ECO:0000256" key="7">
    <source>
        <dbReference type="ARBA" id="ARBA00023136"/>
    </source>
</evidence>
<dbReference type="InterPro" id="IPR027417">
    <property type="entry name" value="P-loop_NTPase"/>
</dbReference>
<dbReference type="PROSITE" id="PS00211">
    <property type="entry name" value="ABC_TRANSPORTER_1"/>
    <property type="match status" value="1"/>
</dbReference>
<keyword evidence="4 8" id="KW-0547">Nucleotide-binding</keyword>
<name>A0A807LJQ1_9ENTR</name>
<dbReference type="InterPro" id="IPR017871">
    <property type="entry name" value="ABC_transporter-like_CS"/>
</dbReference>
<evidence type="ECO:0000256" key="8">
    <source>
        <dbReference type="HAMAP-Rule" id="MF_01005"/>
    </source>
</evidence>
<evidence type="ECO:0000256" key="1">
    <source>
        <dbReference type="ARBA" id="ARBA00022448"/>
    </source>
</evidence>
<dbReference type="GO" id="GO:0016887">
    <property type="term" value="F:ATP hydrolysis activity"/>
    <property type="evidence" value="ECO:0007669"/>
    <property type="project" value="InterPro"/>
</dbReference>
<keyword evidence="7 8" id="KW-0472">Membrane</keyword>
<dbReference type="Pfam" id="PF00005">
    <property type="entry name" value="ABC_tran"/>
    <property type="match status" value="1"/>
</dbReference>
<dbReference type="RefSeq" id="WP_076769754.1">
    <property type="nucleotide sequence ID" value="NZ_CP019445.1"/>
</dbReference>
<dbReference type="GO" id="GO:0015420">
    <property type="term" value="F:ABC-type vitamin B12 transporter activity"/>
    <property type="evidence" value="ECO:0007669"/>
    <property type="project" value="UniProtKB-UniRule"/>
</dbReference>
<evidence type="ECO:0000256" key="4">
    <source>
        <dbReference type="ARBA" id="ARBA00022741"/>
    </source>
</evidence>
<comment type="similarity">
    <text evidence="8">Belongs to the ABC transporter superfamily. Vitamin B12 importer (TC 3.A.1.13.1) family.</text>
</comment>
<comment type="function">
    <text evidence="8">Part of the ABC transporter complex BtuCDF involved in vitamin B12 import. Responsible for energy coupling to the transport system.</text>
</comment>
<dbReference type="InterPro" id="IPR023693">
    <property type="entry name" value="ABC_transptr_BtuD"/>
</dbReference>
<dbReference type="PANTHER" id="PTHR42734">
    <property type="entry name" value="METAL TRANSPORT SYSTEM ATP-BINDING PROTEIN TM_0124-RELATED"/>
    <property type="match status" value="1"/>
</dbReference>
<evidence type="ECO:0000313" key="10">
    <source>
        <dbReference type="EMBL" id="APZ06298.1"/>
    </source>
</evidence>
<dbReference type="NCBIfam" id="NF002981">
    <property type="entry name" value="PRK03695.1"/>
    <property type="match status" value="1"/>
</dbReference>
<keyword evidence="1 8" id="KW-0813">Transport</keyword>
<evidence type="ECO:0000259" key="9">
    <source>
        <dbReference type="PROSITE" id="PS50893"/>
    </source>
</evidence>
<dbReference type="CDD" id="cd03214">
    <property type="entry name" value="ABC_Iron-Siderophores_B12_Hemin"/>
    <property type="match status" value="1"/>
</dbReference>
<dbReference type="Gene3D" id="3.40.50.300">
    <property type="entry name" value="P-loop containing nucleotide triphosphate hydrolases"/>
    <property type="match status" value="1"/>
</dbReference>
<dbReference type="PROSITE" id="PS50893">
    <property type="entry name" value="ABC_TRANSPORTER_2"/>
    <property type="match status" value="1"/>
</dbReference>
<dbReference type="KEGG" id="kco:BWI95_15210"/>
<accession>A0A807LJQ1</accession>
<evidence type="ECO:0000256" key="3">
    <source>
        <dbReference type="ARBA" id="ARBA00022519"/>
    </source>
</evidence>
<feature type="binding site" evidence="8">
    <location>
        <begin position="33"/>
        <end position="40"/>
    </location>
    <ligand>
        <name>ATP</name>
        <dbReference type="ChEBI" id="CHEBI:30616"/>
    </ligand>
</feature>
<reference evidence="10 11" key="1">
    <citation type="submission" date="2017-01" db="EMBL/GenBank/DDBJ databases">
        <authorList>
            <person name="Cao J.-M."/>
        </authorList>
    </citation>
    <scope>NUCLEOTIDE SEQUENCE [LARGE SCALE GENOMIC DNA]</scope>
    <source>
        <strain evidence="10 11">888-76</strain>
    </source>
</reference>
<gene>
    <name evidence="8" type="primary">btuD</name>
    <name evidence="10" type="ORF">BWI95_15210</name>
</gene>
<dbReference type="HAMAP" id="MF_01005">
    <property type="entry name" value="BtuD"/>
    <property type="match status" value="1"/>
</dbReference>
<keyword evidence="6 8" id="KW-1278">Translocase</keyword>
<dbReference type="SMART" id="SM00382">
    <property type="entry name" value="AAA"/>
    <property type="match status" value="1"/>
</dbReference>
<feature type="domain" description="ABC transporter" evidence="9">
    <location>
        <begin position="1"/>
        <end position="233"/>
    </location>
</feature>
<dbReference type="GO" id="GO:0005886">
    <property type="term" value="C:plasma membrane"/>
    <property type="evidence" value="ECO:0007669"/>
    <property type="project" value="UniProtKB-SubCell"/>
</dbReference>